<dbReference type="PANTHER" id="PTHR23158">
    <property type="entry name" value="MELANOMA INHIBITORY ACTIVITY-RELATED"/>
    <property type="match status" value="1"/>
</dbReference>
<name>A0A6P3V8H3_OCTDE</name>
<accession>A0A6P3V8H3</accession>
<dbReference type="OrthoDB" id="3548878at2759"/>
<protein>
    <submittedName>
        <fullName evidence="5">Endoplasmic reticulum export factor CTAGE5-like</fullName>
    </submittedName>
</protein>
<sequence>MGFLTLLLVSWKTFHSIRSRLIVQRRRRLAPHLAGYIKEKHQLLEKVGQLQKENEALEAALREARVLEKEGAWQAQGWEAAYKDTARFRGRITSILTELKEEQLQRFKKHQLRMTEMSGRIWSLTQVSKLLTSEIVEAKVALLNFRKEQLQREVKDAVSKKAQLQESQSQLLQEAQGWKEQGGTPTSQKTALHDTQDGAEQMLQEKGQHREALSGRLLLPTKGGASGPPGDHTPPEDSQQEVRRQPQSGPTFVDGQKDPQRGWSSVLRYASFHTLEEQRSQLHAQLLGAQQTNEEMAESVLHLQTQRASLQSENTELRREHQKLQLNFIVTAEVHHQTVLSCYRKLSLMAKARAQHEQKLEEVGRVAEELETYRKRAQDMEEEWERTLRFYQRQVTSMRREAREDWDKAVIAERHLQNLRRENARTRQILCATELKASLVGKHPATLCVTKSTSGTEHIPQGPSPGRRRRSTSARSVCPLPTLWEEPLGSQVSSPAGPASSQLDLIQLSLLQAHPRDRA</sequence>
<proteinExistence type="predicted"/>
<feature type="coiled-coil region" evidence="2">
    <location>
        <begin position="300"/>
        <end position="327"/>
    </location>
</feature>
<feature type="region of interest" description="Disordered" evidence="3">
    <location>
        <begin position="171"/>
        <end position="192"/>
    </location>
</feature>
<dbReference type="GeneID" id="101584080"/>
<feature type="region of interest" description="Disordered" evidence="3">
    <location>
        <begin position="218"/>
        <end position="260"/>
    </location>
</feature>
<dbReference type="InterPro" id="IPR051500">
    <property type="entry name" value="cTAGE_MIA/OTOR"/>
</dbReference>
<dbReference type="GO" id="GO:0006888">
    <property type="term" value="P:endoplasmic reticulum to Golgi vesicle-mediated transport"/>
    <property type="evidence" value="ECO:0007669"/>
    <property type="project" value="TreeGrafter"/>
</dbReference>
<reference evidence="5" key="1">
    <citation type="submission" date="2025-08" db="UniProtKB">
        <authorList>
            <consortium name="RefSeq"/>
        </authorList>
    </citation>
    <scope>IDENTIFICATION</scope>
</reference>
<evidence type="ECO:0000256" key="3">
    <source>
        <dbReference type="SAM" id="MobiDB-lite"/>
    </source>
</evidence>
<dbReference type="AlphaFoldDB" id="A0A6P3V8H3"/>
<keyword evidence="1 2" id="KW-0175">Coiled coil</keyword>
<feature type="coiled-coil region" evidence="2">
    <location>
        <begin position="363"/>
        <end position="429"/>
    </location>
</feature>
<evidence type="ECO:0000313" key="5">
    <source>
        <dbReference type="RefSeq" id="XP_012368220.1"/>
    </source>
</evidence>
<dbReference type="Proteomes" id="UP000515203">
    <property type="component" value="Unplaced"/>
</dbReference>
<evidence type="ECO:0000256" key="2">
    <source>
        <dbReference type="SAM" id="Coils"/>
    </source>
</evidence>
<dbReference type="GO" id="GO:0070971">
    <property type="term" value="C:endoplasmic reticulum exit site"/>
    <property type="evidence" value="ECO:0007669"/>
    <property type="project" value="TreeGrafter"/>
</dbReference>
<evidence type="ECO:0000256" key="1">
    <source>
        <dbReference type="ARBA" id="ARBA00023054"/>
    </source>
</evidence>
<dbReference type="GO" id="GO:0009306">
    <property type="term" value="P:protein secretion"/>
    <property type="evidence" value="ECO:0007669"/>
    <property type="project" value="TreeGrafter"/>
</dbReference>
<dbReference type="GO" id="GO:0035459">
    <property type="term" value="P:vesicle cargo loading"/>
    <property type="evidence" value="ECO:0007669"/>
    <property type="project" value="TreeGrafter"/>
</dbReference>
<dbReference type="GO" id="GO:0005789">
    <property type="term" value="C:endoplasmic reticulum membrane"/>
    <property type="evidence" value="ECO:0007669"/>
    <property type="project" value="TreeGrafter"/>
</dbReference>
<organism evidence="4 5">
    <name type="scientific">Octodon degus</name>
    <name type="common">Degu</name>
    <name type="synonym">Sciurus degus</name>
    <dbReference type="NCBI Taxonomy" id="10160"/>
    <lineage>
        <taxon>Eukaryota</taxon>
        <taxon>Metazoa</taxon>
        <taxon>Chordata</taxon>
        <taxon>Craniata</taxon>
        <taxon>Vertebrata</taxon>
        <taxon>Euteleostomi</taxon>
        <taxon>Mammalia</taxon>
        <taxon>Eutheria</taxon>
        <taxon>Euarchontoglires</taxon>
        <taxon>Glires</taxon>
        <taxon>Rodentia</taxon>
        <taxon>Hystricomorpha</taxon>
        <taxon>Octodontidae</taxon>
        <taxon>Octodon</taxon>
    </lineage>
</organism>
<feature type="region of interest" description="Disordered" evidence="3">
    <location>
        <begin position="451"/>
        <end position="475"/>
    </location>
</feature>
<dbReference type="InParanoid" id="A0A6P3V8H3"/>
<evidence type="ECO:0000313" key="4">
    <source>
        <dbReference type="Proteomes" id="UP000515203"/>
    </source>
</evidence>
<dbReference type="RefSeq" id="XP_012368220.1">
    <property type="nucleotide sequence ID" value="XM_012512766.1"/>
</dbReference>
<gene>
    <name evidence="5" type="primary">LOC101584080</name>
</gene>
<dbReference type="PANTHER" id="PTHR23158:SF59">
    <property type="match status" value="1"/>
</dbReference>
<feature type="coiled-coil region" evidence="2">
    <location>
        <begin position="33"/>
        <end position="70"/>
    </location>
</feature>
<keyword evidence="4" id="KW-1185">Reference proteome</keyword>